<sequence length="367" mass="40714">MSLSPINISLSSLKSGIPRESLNSAFGPDSLGIILISDLPSSYRSLRSKVLKSASLLSKLDSQVLESMESSEAFWLVGWSRGKEKLTIQKGSEIIKKPDYLKGSYYINCSFFIDPTLEGPPTEERERFANHKAYVTLNKWPDLSSLRARVLDEFEQNAKALCNLIIQIALNVAAVCDKFIASELTDAKFSFPGGYCESVVKNSYTTKARLLHYYPKSVTEVKDETGNIWCGEHLDHSVLTGLTSAMYIDESKIAEKTFDELQQLDVDGLEELVASPDPESGLYIKSRQGEVVKVDIPKDCLAFQTGSALQEISQERFKAVPHYVKGCNVAGVARNTLAVFCQPNLGENVNEKETFSEYAERILSGNH</sequence>
<name>A0AAV5QSC4_9ASCO</name>
<evidence type="ECO:0000313" key="2">
    <source>
        <dbReference type="Proteomes" id="UP001360560"/>
    </source>
</evidence>
<accession>A0AAV5QSC4</accession>
<dbReference type="Gene3D" id="2.60.120.330">
    <property type="entry name" value="B-lactam Antibiotic, Isopenicillin N Synthase, Chain"/>
    <property type="match status" value="1"/>
</dbReference>
<protein>
    <recommendedName>
        <fullName evidence="3">Clavaminate synthase-like protein</fullName>
    </recommendedName>
</protein>
<dbReference type="RefSeq" id="XP_064854650.1">
    <property type="nucleotide sequence ID" value="XM_064998578.1"/>
</dbReference>
<dbReference type="Proteomes" id="UP001360560">
    <property type="component" value="Unassembled WGS sequence"/>
</dbReference>
<comment type="caution">
    <text evidence="1">The sequence shown here is derived from an EMBL/GenBank/DDBJ whole genome shotgun (WGS) entry which is preliminary data.</text>
</comment>
<proteinExistence type="predicted"/>
<evidence type="ECO:0000313" key="1">
    <source>
        <dbReference type="EMBL" id="GMM37654.1"/>
    </source>
</evidence>
<dbReference type="SUPFAM" id="SSF51197">
    <property type="entry name" value="Clavaminate synthase-like"/>
    <property type="match status" value="1"/>
</dbReference>
<reference evidence="1 2" key="1">
    <citation type="journal article" date="2023" name="Elife">
        <title>Identification of key yeast species and microbe-microbe interactions impacting larval growth of Drosophila in the wild.</title>
        <authorList>
            <person name="Mure A."/>
            <person name="Sugiura Y."/>
            <person name="Maeda R."/>
            <person name="Honda K."/>
            <person name="Sakurai N."/>
            <person name="Takahashi Y."/>
            <person name="Watada M."/>
            <person name="Katoh T."/>
            <person name="Gotoh A."/>
            <person name="Gotoh Y."/>
            <person name="Taniguchi I."/>
            <person name="Nakamura K."/>
            <person name="Hayashi T."/>
            <person name="Katayama T."/>
            <person name="Uemura T."/>
            <person name="Hattori Y."/>
        </authorList>
    </citation>
    <scope>NUCLEOTIDE SEQUENCE [LARGE SCALE GENOMIC DNA]</scope>
    <source>
        <strain evidence="1 2">SC-9</strain>
    </source>
</reference>
<dbReference type="PANTHER" id="PTHR48420">
    <property type="entry name" value="NON-HAEM DIOXYGENASE N-TERMINAL DOMAIN-CONTAINING PROTEIN"/>
    <property type="match status" value="1"/>
</dbReference>
<gene>
    <name evidence="1" type="ORF">DASC09_049790</name>
</gene>
<dbReference type="GeneID" id="90075629"/>
<evidence type="ECO:0008006" key="3">
    <source>
        <dbReference type="Google" id="ProtNLM"/>
    </source>
</evidence>
<organism evidence="1 2">
    <name type="scientific">Saccharomycopsis crataegensis</name>
    <dbReference type="NCBI Taxonomy" id="43959"/>
    <lineage>
        <taxon>Eukaryota</taxon>
        <taxon>Fungi</taxon>
        <taxon>Dikarya</taxon>
        <taxon>Ascomycota</taxon>
        <taxon>Saccharomycotina</taxon>
        <taxon>Saccharomycetes</taxon>
        <taxon>Saccharomycopsidaceae</taxon>
        <taxon>Saccharomycopsis</taxon>
    </lineage>
</organism>
<dbReference type="EMBL" id="BTFZ01000012">
    <property type="protein sequence ID" value="GMM37654.1"/>
    <property type="molecule type" value="Genomic_DNA"/>
</dbReference>
<dbReference type="AlphaFoldDB" id="A0AAV5QSC4"/>
<dbReference type="PANTHER" id="PTHR48420:SF1">
    <property type="entry name" value="NON-HAEM DIOXYGENASE N-TERMINAL DOMAIN-CONTAINING PROTEIN"/>
    <property type="match status" value="1"/>
</dbReference>
<dbReference type="InterPro" id="IPR027443">
    <property type="entry name" value="IPNS-like_sf"/>
</dbReference>
<keyword evidence="2" id="KW-1185">Reference proteome</keyword>